<evidence type="ECO:0000313" key="2">
    <source>
        <dbReference type="Proteomes" id="UP000326532"/>
    </source>
</evidence>
<dbReference type="AlphaFoldDB" id="A0A5N6DQU9"/>
<protein>
    <submittedName>
        <fullName evidence="1">Uncharacterized protein</fullName>
    </submittedName>
</protein>
<keyword evidence="2" id="KW-1185">Reference proteome</keyword>
<dbReference type="Proteomes" id="UP000326532">
    <property type="component" value="Unassembled WGS sequence"/>
</dbReference>
<proteinExistence type="predicted"/>
<dbReference type="OMA" id="YEEPDNG"/>
<gene>
    <name evidence="1" type="ORF">BDV34DRAFT_223384</name>
</gene>
<accession>A0A5N6DQU9</accession>
<sequence length="154" mass="17423">MKLSNILTILLPITGTTYPIQSQQEKHLVRLPLPPPDNWVAGPHLFPGKVIAGYHANLDEHDAKGWHEYINQKCEKFHACTSTVSFSTNNFCSTGGRYCFGYVFRGGPTTPEDYVRDSDEKAEVEDSAVYTISFEDEEEFLRLHRDALLISIES</sequence>
<organism evidence="1 2">
    <name type="scientific">Aspergillus parasiticus</name>
    <dbReference type="NCBI Taxonomy" id="5067"/>
    <lineage>
        <taxon>Eukaryota</taxon>
        <taxon>Fungi</taxon>
        <taxon>Dikarya</taxon>
        <taxon>Ascomycota</taxon>
        <taxon>Pezizomycotina</taxon>
        <taxon>Eurotiomycetes</taxon>
        <taxon>Eurotiomycetidae</taxon>
        <taxon>Eurotiales</taxon>
        <taxon>Aspergillaceae</taxon>
        <taxon>Aspergillus</taxon>
        <taxon>Aspergillus subgen. Circumdati</taxon>
    </lineage>
</organism>
<name>A0A5N6DQU9_ASPPA</name>
<evidence type="ECO:0000313" key="1">
    <source>
        <dbReference type="EMBL" id="KAB8207485.1"/>
    </source>
</evidence>
<reference evidence="1 2" key="1">
    <citation type="submission" date="2019-04" db="EMBL/GenBank/DDBJ databases">
        <title>Fungal friends and foes A comparative genomics study of 23 Aspergillus species from section Flavi.</title>
        <authorList>
            <consortium name="DOE Joint Genome Institute"/>
            <person name="Kjaerbolling I."/>
            <person name="Vesth T.C."/>
            <person name="Frisvad J.C."/>
            <person name="Nybo J.L."/>
            <person name="Theobald S."/>
            <person name="Kildgaard S."/>
            <person name="Petersen T.I."/>
            <person name="Kuo A."/>
            <person name="Sato A."/>
            <person name="Lyhne E.K."/>
            <person name="Kogle M.E."/>
            <person name="Wiebenga A."/>
            <person name="Kun R.S."/>
            <person name="Lubbers R.J."/>
            <person name="Makela M.R."/>
            <person name="Barry K."/>
            <person name="Chovatia M."/>
            <person name="Clum A."/>
            <person name="Daum C."/>
            <person name="Haridas S."/>
            <person name="He G."/>
            <person name="LaButti K."/>
            <person name="Lipzen A."/>
            <person name="Mondo S."/>
            <person name="Pangilinan J."/>
            <person name="Riley R."/>
            <person name="Salamov A."/>
            <person name="Simmons B.A."/>
            <person name="Magnuson J.K."/>
            <person name="Henrissat B."/>
            <person name="Mortensen U.H."/>
            <person name="Larsen T.O."/>
            <person name="De vries R.P."/>
            <person name="Grigoriev I.V."/>
            <person name="Machida M."/>
            <person name="Baker S.E."/>
            <person name="Andersen M.R."/>
        </authorList>
    </citation>
    <scope>NUCLEOTIDE SEQUENCE [LARGE SCALE GENOMIC DNA]</scope>
    <source>
        <strain evidence="1 2">CBS 117618</strain>
    </source>
</reference>
<dbReference type="EMBL" id="ML734956">
    <property type="protein sequence ID" value="KAB8207485.1"/>
    <property type="molecule type" value="Genomic_DNA"/>
</dbReference>
<dbReference type="VEuPathDB" id="FungiDB:BDV34DRAFT_223384"/>